<dbReference type="Proteomes" id="UP000614601">
    <property type="component" value="Unassembled WGS sequence"/>
</dbReference>
<organism evidence="2 3">
    <name type="scientific">Bursaphelenchus okinawaensis</name>
    <dbReference type="NCBI Taxonomy" id="465554"/>
    <lineage>
        <taxon>Eukaryota</taxon>
        <taxon>Metazoa</taxon>
        <taxon>Ecdysozoa</taxon>
        <taxon>Nematoda</taxon>
        <taxon>Chromadorea</taxon>
        <taxon>Rhabditida</taxon>
        <taxon>Tylenchina</taxon>
        <taxon>Tylenchomorpha</taxon>
        <taxon>Aphelenchoidea</taxon>
        <taxon>Aphelenchoididae</taxon>
        <taxon>Bursaphelenchus</taxon>
    </lineage>
</organism>
<feature type="region of interest" description="Disordered" evidence="1">
    <location>
        <begin position="173"/>
        <end position="203"/>
    </location>
</feature>
<accession>A0A811KQ58</accession>
<dbReference type="Proteomes" id="UP000783686">
    <property type="component" value="Unassembled WGS sequence"/>
</dbReference>
<gene>
    <name evidence="2" type="ORF">BOKJ2_LOCUS7814</name>
</gene>
<proteinExistence type="predicted"/>
<dbReference type="AlphaFoldDB" id="A0A811KQ58"/>
<dbReference type="EMBL" id="CAJFDH010000004">
    <property type="protein sequence ID" value="CAD5218604.1"/>
    <property type="molecule type" value="Genomic_DNA"/>
</dbReference>
<sequence>MSTGTVSYDSRPPHVHFIDKLNAAYEAKQDFRDQSIKETEVQILLVGNQPYCKEIGPTALKVINRRRTKECCTRKFKTDCADKDGSLMCELIDDAFSRILSKQNKHNLPLRIHIGNRRTPTAPRTIEFTSVAEGYSSTSSESFDTVDETPLVEQGLSEQNLEDEGAARRKKLFPEAPYENRSAPPLHNASEIEKRLQKIGKKC</sequence>
<evidence type="ECO:0000313" key="3">
    <source>
        <dbReference type="Proteomes" id="UP000614601"/>
    </source>
</evidence>
<protein>
    <submittedName>
        <fullName evidence="2">Uncharacterized protein</fullName>
    </submittedName>
</protein>
<comment type="caution">
    <text evidence="2">The sequence shown here is derived from an EMBL/GenBank/DDBJ whole genome shotgun (WGS) entry which is preliminary data.</text>
</comment>
<dbReference type="EMBL" id="CAJFCW020000004">
    <property type="protein sequence ID" value="CAG9111117.1"/>
    <property type="molecule type" value="Genomic_DNA"/>
</dbReference>
<name>A0A811KQ58_9BILA</name>
<evidence type="ECO:0000313" key="2">
    <source>
        <dbReference type="EMBL" id="CAD5218604.1"/>
    </source>
</evidence>
<reference evidence="2" key="1">
    <citation type="submission" date="2020-09" db="EMBL/GenBank/DDBJ databases">
        <authorList>
            <person name="Kikuchi T."/>
        </authorList>
    </citation>
    <scope>NUCLEOTIDE SEQUENCE</scope>
    <source>
        <strain evidence="2">SH1</strain>
    </source>
</reference>
<evidence type="ECO:0000256" key="1">
    <source>
        <dbReference type="SAM" id="MobiDB-lite"/>
    </source>
</evidence>
<keyword evidence="3" id="KW-1185">Reference proteome</keyword>
<dbReference type="OrthoDB" id="10538402at2759"/>